<sequence>MTEFLQDLHRDLSMEDGFPLPQGLVIEFQAFRGTTLEGGDEMVGDVFEGREMVHAKVFTEDGDHGWAPGAAQAVLPTGIPTSATASARLRRDTGLIAARNWPYVGRAISS</sequence>
<gene>
    <name evidence="1" type="ORF">MKK02DRAFT_40705</name>
</gene>
<dbReference type="Proteomes" id="UP001164286">
    <property type="component" value="Unassembled WGS sequence"/>
</dbReference>
<organism evidence="1 2">
    <name type="scientific">Dioszegia hungarica</name>
    <dbReference type="NCBI Taxonomy" id="4972"/>
    <lineage>
        <taxon>Eukaryota</taxon>
        <taxon>Fungi</taxon>
        <taxon>Dikarya</taxon>
        <taxon>Basidiomycota</taxon>
        <taxon>Agaricomycotina</taxon>
        <taxon>Tremellomycetes</taxon>
        <taxon>Tremellales</taxon>
        <taxon>Bulleribasidiaceae</taxon>
        <taxon>Dioszegia</taxon>
    </lineage>
</organism>
<evidence type="ECO:0000313" key="2">
    <source>
        <dbReference type="Proteomes" id="UP001164286"/>
    </source>
</evidence>
<dbReference type="AlphaFoldDB" id="A0AA38LTB1"/>
<reference evidence="1" key="1">
    <citation type="journal article" date="2022" name="G3 (Bethesda)">
        <title>High quality genome of the basidiomycete yeast Dioszegia hungarica PDD-24b-2 isolated from cloud water.</title>
        <authorList>
            <person name="Jarrige D."/>
            <person name="Haridas S."/>
            <person name="Bleykasten-Grosshans C."/>
            <person name="Joly M."/>
            <person name="Nadalig T."/>
            <person name="Sancelme M."/>
            <person name="Vuilleumier S."/>
            <person name="Grigoriev I.V."/>
            <person name="Amato P."/>
            <person name="Bringel F."/>
        </authorList>
    </citation>
    <scope>NUCLEOTIDE SEQUENCE</scope>
    <source>
        <strain evidence="1">PDD-24b-2</strain>
    </source>
</reference>
<evidence type="ECO:0000313" key="1">
    <source>
        <dbReference type="EMBL" id="KAI9632401.1"/>
    </source>
</evidence>
<dbReference type="RefSeq" id="XP_052942178.1">
    <property type="nucleotide sequence ID" value="XM_053091224.1"/>
</dbReference>
<dbReference type="GeneID" id="77730429"/>
<comment type="caution">
    <text evidence="1">The sequence shown here is derived from an EMBL/GenBank/DDBJ whole genome shotgun (WGS) entry which is preliminary data.</text>
</comment>
<proteinExistence type="predicted"/>
<protein>
    <submittedName>
        <fullName evidence="1">Uncharacterized protein</fullName>
    </submittedName>
</protein>
<keyword evidence="2" id="KW-1185">Reference proteome</keyword>
<name>A0AA38LTB1_9TREE</name>
<dbReference type="EMBL" id="JAKWFO010000014">
    <property type="protein sequence ID" value="KAI9632401.1"/>
    <property type="molecule type" value="Genomic_DNA"/>
</dbReference>
<accession>A0AA38LTB1</accession>